<dbReference type="Proteomes" id="UP000279275">
    <property type="component" value="Unassembled WGS sequence"/>
</dbReference>
<keyword evidence="1" id="KW-0472">Membrane</keyword>
<evidence type="ECO:0000313" key="3">
    <source>
        <dbReference type="Proteomes" id="UP000279275"/>
    </source>
</evidence>
<protein>
    <submittedName>
        <fullName evidence="2">Uncharacterized protein</fullName>
    </submittedName>
</protein>
<dbReference type="OrthoDB" id="5196985at2"/>
<gene>
    <name evidence="2" type="ORF">EBN03_02730</name>
</gene>
<name>A0A3M2LCD9_9NOCA</name>
<feature type="transmembrane region" description="Helical" evidence="1">
    <location>
        <begin position="7"/>
        <end position="27"/>
    </location>
</feature>
<comment type="caution">
    <text evidence="2">The sequence shown here is derived from an EMBL/GenBank/DDBJ whole genome shotgun (WGS) entry which is preliminary data.</text>
</comment>
<feature type="transmembrane region" description="Helical" evidence="1">
    <location>
        <begin position="39"/>
        <end position="59"/>
    </location>
</feature>
<proteinExistence type="predicted"/>
<dbReference type="AlphaFoldDB" id="A0A3M2LCD9"/>
<keyword evidence="1" id="KW-1133">Transmembrane helix</keyword>
<dbReference type="EMBL" id="RFFH01000001">
    <property type="protein sequence ID" value="RMI35222.1"/>
    <property type="molecule type" value="Genomic_DNA"/>
</dbReference>
<organism evidence="2 3">
    <name type="scientific">Nocardia stercoris</name>
    <dbReference type="NCBI Taxonomy" id="2483361"/>
    <lineage>
        <taxon>Bacteria</taxon>
        <taxon>Bacillati</taxon>
        <taxon>Actinomycetota</taxon>
        <taxon>Actinomycetes</taxon>
        <taxon>Mycobacteriales</taxon>
        <taxon>Nocardiaceae</taxon>
        <taxon>Nocardia</taxon>
    </lineage>
</organism>
<reference evidence="2 3" key="1">
    <citation type="submission" date="2018-10" db="EMBL/GenBank/DDBJ databases">
        <title>Isolation from cow dung.</title>
        <authorList>
            <person name="Ling L."/>
        </authorList>
    </citation>
    <scope>NUCLEOTIDE SEQUENCE [LARGE SCALE GENOMIC DNA]</scope>
    <source>
        <strain evidence="2 3">NEAU-LL90</strain>
    </source>
</reference>
<evidence type="ECO:0000313" key="2">
    <source>
        <dbReference type="EMBL" id="RMI35222.1"/>
    </source>
</evidence>
<accession>A0A3M2LCD9</accession>
<dbReference type="RefSeq" id="WP_122186197.1">
    <property type="nucleotide sequence ID" value="NZ_RFFH01000001.1"/>
</dbReference>
<evidence type="ECO:0000256" key="1">
    <source>
        <dbReference type="SAM" id="Phobius"/>
    </source>
</evidence>
<keyword evidence="3" id="KW-1185">Reference proteome</keyword>
<keyword evidence="1" id="KW-0812">Transmembrane</keyword>
<sequence length="74" mass="7874">MLFDIRTVVAALLGCYGVVLVAAGLSHRRAADLAPAGGWNMNLWAGIGMLVVAAVLLLWMRLRPVRPADTESGE</sequence>